<evidence type="ECO:0000256" key="2">
    <source>
        <dbReference type="SAM" id="Coils"/>
    </source>
</evidence>
<dbReference type="PANTHER" id="PTHR30204:SF98">
    <property type="entry name" value="HTH-TYPE TRANSCRIPTIONAL REGULATOR ADHR"/>
    <property type="match status" value="1"/>
</dbReference>
<evidence type="ECO:0000313" key="4">
    <source>
        <dbReference type="EMBL" id="CZQ90418.1"/>
    </source>
</evidence>
<name>A0A143YIA3_9LACT</name>
<dbReference type="InterPro" id="IPR000551">
    <property type="entry name" value="MerR-type_HTH_dom"/>
</dbReference>
<dbReference type="PANTHER" id="PTHR30204">
    <property type="entry name" value="REDOX-CYCLING DRUG-SENSING TRANSCRIPTIONAL ACTIVATOR SOXR"/>
    <property type="match status" value="1"/>
</dbReference>
<dbReference type="Gene3D" id="1.10.1660.10">
    <property type="match status" value="1"/>
</dbReference>
<gene>
    <name evidence="4" type="ORF">Tpal_1262</name>
</gene>
<dbReference type="GO" id="GO:0003700">
    <property type="term" value="F:DNA-binding transcription factor activity"/>
    <property type="evidence" value="ECO:0007669"/>
    <property type="project" value="InterPro"/>
</dbReference>
<dbReference type="AlphaFoldDB" id="A0A143YIA3"/>
<dbReference type="Proteomes" id="UP000242754">
    <property type="component" value="Unassembled WGS sequence"/>
</dbReference>
<keyword evidence="2" id="KW-0175">Coiled coil</keyword>
<dbReference type="CDD" id="cd01109">
    <property type="entry name" value="HTH_YyaN"/>
    <property type="match status" value="1"/>
</dbReference>
<dbReference type="OrthoDB" id="6006at2"/>
<protein>
    <submittedName>
        <fullName evidence="4">Merr bacterial regulatory protein hth signature</fullName>
    </submittedName>
</protein>
<dbReference type="PROSITE" id="PS50937">
    <property type="entry name" value="HTH_MERR_2"/>
    <property type="match status" value="1"/>
</dbReference>
<dbReference type="PRINTS" id="PR00040">
    <property type="entry name" value="HTHMERR"/>
</dbReference>
<dbReference type="SMART" id="SM00422">
    <property type="entry name" value="HTH_MERR"/>
    <property type="match status" value="1"/>
</dbReference>
<evidence type="ECO:0000259" key="3">
    <source>
        <dbReference type="PROSITE" id="PS50937"/>
    </source>
</evidence>
<keyword evidence="5" id="KW-1185">Reference proteome</keyword>
<reference evidence="4 5" key="1">
    <citation type="submission" date="2016-02" db="EMBL/GenBank/DDBJ databases">
        <authorList>
            <person name="Wen L."/>
            <person name="He K."/>
            <person name="Yang H."/>
        </authorList>
    </citation>
    <scope>NUCLEOTIDE SEQUENCE [LARGE SCALE GENOMIC DNA]</scope>
    <source>
        <strain evidence="4">Trichococcus palustris</strain>
    </source>
</reference>
<dbReference type="SUPFAM" id="SSF46955">
    <property type="entry name" value="Putative DNA-binding domain"/>
    <property type="match status" value="1"/>
</dbReference>
<dbReference type="Pfam" id="PF13411">
    <property type="entry name" value="MerR_1"/>
    <property type="match status" value="1"/>
</dbReference>
<keyword evidence="1" id="KW-0238">DNA-binding</keyword>
<proteinExistence type="predicted"/>
<evidence type="ECO:0000256" key="1">
    <source>
        <dbReference type="ARBA" id="ARBA00023125"/>
    </source>
</evidence>
<accession>A0A143YIA3</accession>
<feature type="domain" description="HTH merR-type" evidence="3">
    <location>
        <begin position="1"/>
        <end position="69"/>
    </location>
</feature>
<dbReference type="GO" id="GO:0003677">
    <property type="term" value="F:DNA binding"/>
    <property type="evidence" value="ECO:0007669"/>
    <property type="project" value="UniProtKB-KW"/>
</dbReference>
<dbReference type="PROSITE" id="PS00552">
    <property type="entry name" value="HTH_MERR_1"/>
    <property type="match status" value="1"/>
</dbReference>
<dbReference type="STRING" id="140314.SAMN04488076_12112"/>
<dbReference type="InterPro" id="IPR047057">
    <property type="entry name" value="MerR_fam"/>
</dbReference>
<evidence type="ECO:0000313" key="5">
    <source>
        <dbReference type="Proteomes" id="UP000242754"/>
    </source>
</evidence>
<dbReference type="RefSeq" id="WP_087032616.1">
    <property type="nucleotide sequence ID" value="NZ_FJNE01000003.1"/>
</dbReference>
<organism evidence="4 5">
    <name type="scientific">Trichococcus palustris</name>
    <dbReference type="NCBI Taxonomy" id="140314"/>
    <lineage>
        <taxon>Bacteria</taxon>
        <taxon>Bacillati</taxon>
        <taxon>Bacillota</taxon>
        <taxon>Bacilli</taxon>
        <taxon>Lactobacillales</taxon>
        <taxon>Carnobacteriaceae</taxon>
        <taxon>Trichococcus</taxon>
    </lineage>
</organism>
<dbReference type="InterPro" id="IPR009061">
    <property type="entry name" value="DNA-bd_dom_put_sf"/>
</dbReference>
<dbReference type="EMBL" id="FJNE01000003">
    <property type="protein sequence ID" value="CZQ90418.1"/>
    <property type="molecule type" value="Genomic_DNA"/>
</dbReference>
<feature type="coiled-coil region" evidence="2">
    <location>
        <begin position="81"/>
        <end position="115"/>
    </location>
</feature>
<sequence>MNISEAAEKSGLTAVTLRYYERIGLIPPVTRGNGGVRLYEESDLGWIDFIKCMRNAGLSIESLIEYTALFDKGKDTVIARKDILIEEQKKLQERYDELGKTLEKLNKKIEHYEQEHS</sequence>